<comment type="caution">
    <text evidence="2">The sequence shown here is derived from an EMBL/GenBank/DDBJ whole genome shotgun (WGS) entry which is preliminary data.</text>
</comment>
<evidence type="ECO:0000313" key="2">
    <source>
        <dbReference type="EMBL" id="KAA6340928.1"/>
    </source>
</evidence>
<feature type="domain" description="SHOCT" evidence="1">
    <location>
        <begin position="147"/>
        <end position="174"/>
    </location>
</feature>
<gene>
    <name evidence="2" type="ORF">EZS27_011233</name>
</gene>
<dbReference type="EMBL" id="SNRY01000423">
    <property type="protein sequence ID" value="KAA6340928.1"/>
    <property type="molecule type" value="Genomic_DNA"/>
</dbReference>
<dbReference type="Pfam" id="PF09851">
    <property type="entry name" value="SHOCT"/>
    <property type="match status" value="1"/>
</dbReference>
<proteinExistence type="predicted"/>
<reference evidence="2" key="1">
    <citation type="submission" date="2019-03" db="EMBL/GenBank/DDBJ databases">
        <title>Single cell metagenomics reveals metabolic interactions within the superorganism composed of flagellate Streblomastix strix and complex community of Bacteroidetes bacteria on its surface.</title>
        <authorList>
            <person name="Treitli S.C."/>
            <person name="Kolisko M."/>
            <person name="Husnik F."/>
            <person name="Keeling P."/>
            <person name="Hampl V."/>
        </authorList>
    </citation>
    <scope>NUCLEOTIDE SEQUENCE</scope>
    <source>
        <strain evidence="2">STM</strain>
    </source>
</reference>
<protein>
    <recommendedName>
        <fullName evidence="1">SHOCT domain-containing protein</fullName>
    </recommendedName>
</protein>
<name>A0A5J4S533_9ZZZZ</name>
<evidence type="ECO:0000259" key="1">
    <source>
        <dbReference type="Pfam" id="PF09851"/>
    </source>
</evidence>
<sequence length="175" mass="20274">MNKNGALQDANPNGREPVKFQSAYMLRVLHGGDLWFNGNHVWIDDYYLEFRKRNWHFISVDSKQFQWQYVRSLVIDKHLFGATIKINIGGEEPFIVHGMSKKRADKIKQLSHDYVAKNTQRGVMETLANSLRNGSGGNNAQQSNRADELLKFKQLYDQGVISEEEFNNEKKRLLS</sequence>
<dbReference type="AlphaFoldDB" id="A0A5J4S533"/>
<accession>A0A5J4S533</accession>
<organism evidence="2">
    <name type="scientific">termite gut metagenome</name>
    <dbReference type="NCBI Taxonomy" id="433724"/>
    <lineage>
        <taxon>unclassified sequences</taxon>
        <taxon>metagenomes</taxon>
        <taxon>organismal metagenomes</taxon>
    </lineage>
</organism>
<dbReference type="InterPro" id="IPR018649">
    <property type="entry name" value="SHOCT"/>
</dbReference>